<dbReference type="PANTHER" id="PTHR11361:SF21">
    <property type="entry name" value="MUTS PROTEIN HOMOLOG 4"/>
    <property type="match status" value="1"/>
</dbReference>
<sequence>MPQARLSSRPTTSRPWTGQDASLDGTRPWTGQSRPTTARPMTSASVRHEGNYVIALLEGRGVAREVGMAALDKDTGKVMLVQLADCQTYVKTLHQMHLHRPSLVLVPDTFLSAADSVSGTSGKRPANSSMLVEFIREEFPGIQLEPIGRRYWNDTGGLEFILQLCVEDDERAGTILAVSNKYYALSATCALFKHAESKLNTRFAAGSLRIRYVPVEGTMMIDPDSARNLELVGNMAHKKSAYSLFGTLNHTYTAMAARLLRVNILSPITVQPAIDARLDVVEEFIQTEDRYTDVRDALRPLNKMDFDKLIASLASQEVRITNTAKPASARVSQMLSLRSVVKNLPLLQKALEGSRLQLLQIIHSMISDERLAKIEALVSASLNEDGAPAKGGIGAVNARVYAVKANCNRLLDVARETYKENVGDIYQLNRTLSEMHELPLAVMYQETGFVFTLKKSDLEGELPKGFINVSMKKGKWVFSSIDLKKMNARMKDALDETLILSDKIIQDLVAEILVDVGALYKASEAVALVDMLWSFAHASIMHNYVRPEFTGTLAIKSGRHPVLETIQSAGTLVPNDVYCDDSSSFQIIQGPNMSGKSTYLRQIGLLAVMAMCGCFVPAEYASFRIHDSLLTRLSNDDDMEKSLSTFASEMASSAMILGLASPNSLVLIDELGRGTSPREGVGISHAIAEELIVLKPFVFFATHFKELTLTLSRQPTVVNLHLSVHRTRQSSSNFGMTFQYKIVDGAPEDSNHYGLELARLADLPNDVLTEGKRVAETLAALHAKHEEESESSQTAVRRKALLRLRTQLTQALDHSALPDQELLAYIRRFQDDIAKAFLHAR</sequence>
<comment type="similarity">
    <text evidence="1">Belongs to the DNA mismatch repair MutS family.</text>
</comment>
<dbReference type="EMBL" id="LUEZ02000042">
    <property type="protein sequence ID" value="RDB24609.1"/>
    <property type="molecule type" value="Genomic_DNA"/>
</dbReference>
<dbReference type="InterPro" id="IPR036187">
    <property type="entry name" value="DNA_mismatch_repair_MutS_sf"/>
</dbReference>
<dbReference type="SMART" id="SM00533">
    <property type="entry name" value="MUTSd"/>
    <property type="match status" value="1"/>
</dbReference>
<dbReference type="InterPro" id="IPR000432">
    <property type="entry name" value="DNA_mismatch_repair_MutS_C"/>
</dbReference>
<evidence type="ECO:0000256" key="4">
    <source>
        <dbReference type="ARBA" id="ARBA00022840"/>
    </source>
</evidence>
<evidence type="ECO:0000313" key="12">
    <source>
        <dbReference type="Proteomes" id="UP000076154"/>
    </source>
</evidence>
<evidence type="ECO:0000256" key="5">
    <source>
        <dbReference type="ARBA" id="ARBA00023125"/>
    </source>
</evidence>
<dbReference type="FunFam" id="3.40.50.300:FF:000870">
    <property type="entry name" value="MutS protein homolog 4"/>
    <property type="match status" value="1"/>
</dbReference>
<dbReference type="Proteomes" id="UP000076154">
    <property type="component" value="Unassembled WGS sequence"/>
</dbReference>
<dbReference type="GO" id="GO:0005524">
    <property type="term" value="F:ATP binding"/>
    <property type="evidence" value="ECO:0007669"/>
    <property type="project" value="UniProtKB-KW"/>
</dbReference>
<dbReference type="InParanoid" id="A0A369JQQ5"/>
<keyword evidence="6" id="KW-0469">Meiosis</keyword>
<dbReference type="GO" id="GO:0005634">
    <property type="term" value="C:nucleus"/>
    <property type="evidence" value="ECO:0007669"/>
    <property type="project" value="TreeGrafter"/>
</dbReference>
<dbReference type="GO" id="GO:0140664">
    <property type="term" value="F:ATP-dependent DNA damage sensor activity"/>
    <property type="evidence" value="ECO:0007669"/>
    <property type="project" value="InterPro"/>
</dbReference>
<dbReference type="Gene3D" id="3.30.420.110">
    <property type="entry name" value="MutS, connector domain"/>
    <property type="match status" value="1"/>
</dbReference>
<dbReference type="InterPro" id="IPR045076">
    <property type="entry name" value="MutS"/>
</dbReference>
<dbReference type="GO" id="GO:0030983">
    <property type="term" value="F:mismatched DNA binding"/>
    <property type="evidence" value="ECO:0007669"/>
    <property type="project" value="InterPro"/>
</dbReference>
<dbReference type="SUPFAM" id="SSF48334">
    <property type="entry name" value="DNA repair protein MutS, domain III"/>
    <property type="match status" value="1"/>
</dbReference>
<dbReference type="GO" id="GO:0007131">
    <property type="term" value="P:reciprocal meiotic recombination"/>
    <property type="evidence" value="ECO:0007669"/>
    <property type="project" value="TreeGrafter"/>
</dbReference>
<evidence type="ECO:0000313" key="11">
    <source>
        <dbReference type="EMBL" id="RDB24609.1"/>
    </source>
</evidence>
<evidence type="ECO:0000259" key="10">
    <source>
        <dbReference type="PROSITE" id="PS00486"/>
    </source>
</evidence>
<dbReference type="Pfam" id="PF05192">
    <property type="entry name" value="MutS_III"/>
    <property type="match status" value="1"/>
</dbReference>
<evidence type="ECO:0000256" key="8">
    <source>
        <dbReference type="ARBA" id="ARBA00073774"/>
    </source>
</evidence>
<dbReference type="PROSITE" id="PS00486">
    <property type="entry name" value="DNA_MISMATCH_REPAIR_2"/>
    <property type="match status" value="1"/>
</dbReference>
<feature type="region of interest" description="Disordered" evidence="9">
    <location>
        <begin position="1"/>
        <end position="44"/>
    </location>
</feature>
<keyword evidence="3" id="KW-0547">Nucleotide-binding</keyword>
<feature type="domain" description="DNA mismatch repair proteins mutS family" evidence="10">
    <location>
        <begin position="664"/>
        <end position="680"/>
    </location>
</feature>
<dbReference type="STRING" id="39966.A0A369JQQ5"/>
<dbReference type="Gene3D" id="1.10.1420.10">
    <property type="match status" value="2"/>
</dbReference>
<dbReference type="InterPro" id="IPR007696">
    <property type="entry name" value="DNA_mismatch_repair_MutS_core"/>
</dbReference>
<reference evidence="11" key="1">
    <citation type="submission" date="2018-04" db="EMBL/GenBank/DDBJ databases">
        <title>Whole genome sequencing of Hypsizygus marmoreus.</title>
        <authorList>
            <person name="Choi I.-G."/>
            <person name="Min B."/>
            <person name="Kim J.-G."/>
            <person name="Kim S."/>
            <person name="Oh Y.-L."/>
            <person name="Kong W.-S."/>
            <person name="Park H."/>
            <person name="Jeong J."/>
            <person name="Song E.-S."/>
        </authorList>
    </citation>
    <scope>NUCLEOTIDE SEQUENCE [LARGE SCALE GENOMIC DNA]</scope>
    <source>
        <strain evidence="11">51987-8</strain>
    </source>
</reference>
<dbReference type="SMART" id="SM00534">
    <property type="entry name" value="MUTSac"/>
    <property type="match status" value="1"/>
</dbReference>
<dbReference type="GO" id="GO:0006298">
    <property type="term" value="P:mismatch repair"/>
    <property type="evidence" value="ECO:0007669"/>
    <property type="project" value="InterPro"/>
</dbReference>
<name>A0A369JQQ5_HYPMA</name>
<evidence type="ECO:0000256" key="1">
    <source>
        <dbReference type="ARBA" id="ARBA00006271"/>
    </source>
</evidence>
<protein>
    <recommendedName>
        <fullName evidence="2 8">DNA mismatch repair protein MSH3</fullName>
    </recommendedName>
    <alternativeName>
        <fullName evidence="2 8">DNA mismatch repair protein MSH3</fullName>
    </alternativeName>
</protein>
<dbReference type="Gene3D" id="3.40.50.300">
    <property type="entry name" value="P-loop containing nucleotide triphosphate hydrolases"/>
    <property type="match status" value="1"/>
</dbReference>
<evidence type="ECO:0000256" key="6">
    <source>
        <dbReference type="ARBA" id="ARBA00023254"/>
    </source>
</evidence>
<evidence type="ECO:0000256" key="3">
    <source>
        <dbReference type="ARBA" id="ARBA00022741"/>
    </source>
</evidence>
<dbReference type="InterPro" id="IPR011184">
    <property type="entry name" value="DNA_mismatch_repair_Msh2"/>
</dbReference>
<evidence type="ECO:0000256" key="9">
    <source>
        <dbReference type="SAM" id="MobiDB-lite"/>
    </source>
</evidence>
<dbReference type="Pfam" id="PF00488">
    <property type="entry name" value="MutS_V"/>
    <property type="match status" value="1"/>
</dbReference>
<keyword evidence="4" id="KW-0067">ATP-binding</keyword>
<dbReference type="SUPFAM" id="SSF52540">
    <property type="entry name" value="P-loop containing nucleoside triphosphate hydrolases"/>
    <property type="match status" value="1"/>
</dbReference>
<dbReference type="PANTHER" id="PTHR11361">
    <property type="entry name" value="DNA MISMATCH REPAIR PROTEIN MUTS FAMILY MEMBER"/>
    <property type="match status" value="1"/>
</dbReference>
<dbReference type="InterPro" id="IPR036678">
    <property type="entry name" value="MutS_con_dom_sf"/>
</dbReference>
<comment type="caution">
    <text evidence="11">The sequence shown here is derived from an EMBL/GenBank/DDBJ whole genome shotgun (WGS) entry which is preliminary data.</text>
</comment>
<proteinExistence type="inferred from homology"/>
<organism evidence="11 12">
    <name type="scientific">Hypsizygus marmoreus</name>
    <name type="common">White beech mushroom</name>
    <name type="synonym">Agaricus marmoreus</name>
    <dbReference type="NCBI Taxonomy" id="39966"/>
    <lineage>
        <taxon>Eukaryota</taxon>
        <taxon>Fungi</taxon>
        <taxon>Dikarya</taxon>
        <taxon>Basidiomycota</taxon>
        <taxon>Agaricomycotina</taxon>
        <taxon>Agaricomycetes</taxon>
        <taxon>Agaricomycetidae</taxon>
        <taxon>Agaricales</taxon>
        <taxon>Tricholomatineae</taxon>
        <taxon>Lyophyllaceae</taxon>
        <taxon>Hypsizygus</taxon>
    </lineage>
</organism>
<dbReference type="InterPro" id="IPR007861">
    <property type="entry name" value="DNA_mismatch_repair_MutS_clamp"/>
</dbReference>
<evidence type="ECO:0000256" key="7">
    <source>
        <dbReference type="ARBA" id="ARBA00025902"/>
    </source>
</evidence>
<dbReference type="OrthoDB" id="276261at2759"/>
<dbReference type="InterPro" id="IPR027417">
    <property type="entry name" value="P-loop_NTPase"/>
</dbReference>
<accession>A0A369JQQ5</accession>
<dbReference type="AlphaFoldDB" id="A0A369JQQ5"/>
<feature type="compositionally biased region" description="Polar residues" evidence="9">
    <location>
        <begin position="29"/>
        <end position="44"/>
    </location>
</feature>
<keyword evidence="12" id="KW-1185">Reference proteome</keyword>
<keyword evidence="5" id="KW-0238">DNA-binding</keyword>
<gene>
    <name evidence="11" type="primary">MSH4</name>
    <name evidence="11" type="ORF">Hypma_008211</name>
</gene>
<feature type="compositionally biased region" description="Polar residues" evidence="9">
    <location>
        <begin position="1"/>
        <end position="20"/>
    </location>
</feature>
<comment type="subunit">
    <text evidence="7">Heterodimer consisting of MSH2-MSH3 (MutS beta). Forms a ternary complex with MutL alpha (MLH1-PMS1).</text>
</comment>
<evidence type="ECO:0000256" key="2">
    <source>
        <dbReference type="ARBA" id="ARBA00022151"/>
    </source>
</evidence>
<dbReference type="SUPFAM" id="SSF53150">
    <property type="entry name" value="DNA repair protein MutS, domain II"/>
    <property type="match status" value="1"/>
</dbReference>
<dbReference type="PIRSF" id="PIRSF005813">
    <property type="entry name" value="MSH2"/>
    <property type="match status" value="1"/>
</dbReference>
<dbReference type="Pfam" id="PF05190">
    <property type="entry name" value="MutS_IV"/>
    <property type="match status" value="1"/>
</dbReference>